<sequence>MLNKQPLFIWFQNQNKKIKRAIALIFVAISFFLLFMLIKFLLTNNLAWLEGRWYNQDEKLKLKTENRQYTTWDITENGIKILDNGRVTVDSTTKNIILVNDAATTKIHVTKLNRHQLN</sequence>
<evidence type="ECO:0000313" key="3">
    <source>
        <dbReference type="Proteomes" id="UP001181046"/>
    </source>
</evidence>
<dbReference type="EMBL" id="JARQAJ010000001">
    <property type="protein sequence ID" value="MDT2758883.1"/>
    <property type="molecule type" value="Genomic_DNA"/>
</dbReference>
<keyword evidence="1" id="KW-1133">Transmembrane helix</keyword>
<evidence type="ECO:0000313" key="2">
    <source>
        <dbReference type="EMBL" id="MDT2758883.1"/>
    </source>
</evidence>
<comment type="caution">
    <text evidence="2">The sequence shown here is derived from an EMBL/GenBank/DDBJ whole genome shotgun (WGS) entry which is preliminary data.</text>
</comment>
<dbReference type="Proteomes" id="UP001181046">
    <property type="component" value="Unassembled WGS sequence"/>
</dbReference>
<dbReference type="RefSeq" id="WP_311829519.1">
    <property type="nucleotide sequence ID" value="NZ_JARQAJ010000001.1"/>
</dbReference>
<name>A0ABU3F885_9ENTE</name>
<reference evidence="2" key="1">
    <citation type="submission" date="2023-03" db="EMBL/GenBank/DDBJ databases">
        <authorList>
            <person name="Shen W."/>
            <person name="Cai J."/>
        </authorList>
    </citation>
    <scope>NUCLEOTIDE SEQUENCE</scope>
    <source>
        <strain evidence="2">P66-3</strain>
    </source>
</reference>
<keyword evidence="1" id="KW-0472">Membrane</keyword>
<evidence type="ECO:0000256" key="1">
    <source>
        <dbReference type="SAM" id="Phobius"/>
    </source>
</evidence>
<keyword evidence="1" id="KW-0812">Transmembrane</keyword>
<proteinExistence type="predicted"/>
<gene>
    <name evidence="2" type="ORF">P7H27_03810</name>
</gene>
<keyword evidence="3" id="KW-1185">Reference proteome</keyword>
<organism evidence="2 3">
    <name type="scientific">Enterococcus xiangfangensis</name>
    <dbReference type="NCBI Taxonomy" id="1296537"/>
    <lineage>
        <taxon>Bacteria</taxon>
        <taxon>Bacillati</taxon>
        <taxon>Bacillota</taxon>
        <taxon>Bacilli</taxon>
        <taxon>Lactobacillales</taxon>
        <taxon>Enterococcaceae</taxon>
        <taxon>Enterococcus</taxon>
    </lineage>
</organism>
<feature type="transmembrane region" description="Helical" evidence="1">
    <location>
        <begin position="21"/>
        <end position="42"/>
    </location>
</feature>
<accession>A0ABU3F885</accession>
<protein>
    <submittedName>
        <fullName evidence="2">Uncharacterized protein</fullName>
    </submittedName>
</protein>